<dbReference type="Pfam" id="PF16344">
    <property type="entry name" value="FecR_C"/>
    <property type="match status" value="1"/>
</dbReference>
<evidence type="ECO:0000259" key="3">
    <source>
        <dbReference type="Pfam" id="PF16344"/>
    </source>
</evidence>
<evidence type="ECO:0000256" key="1">
    <source>
        <dbReference type="SAM" id="Phobius"/>
    </source>
</evidence>
<feature type="domain" description="Protein FecR C-terminal" evidence="3">
    <location>
        <begin position="322"/>
        <end position="383"/>
    </location>
</feature>
<dbReference type="EMBL" id="CP032489">
    <property type="protein sequence ID" value="AYD48087.1"/>
    <property type="molecule type" value="Genomic_DNA"/>
</dbReference>
<keyword evidence="1" id="KW-0472">Membrane</keyword>
<evidence type="ECO:0000313" key="5">
    <source>
        <dbReference type="Proteomes" id="UP000266118"/>
    </source>
</evidence>
<evidence type="ECO:0000259" key="2">
    <source>
        <dbReference type="Pfam" id="PF04773"/>
    </source>
</evidence>
<evidence type="ECO:0000313" key="4">
    <source>
        <dbReference type="EMBL" id="AYD48087.1"/>
    </source>
</evidence>
<organism evidence="4 5">
    <name type="scientific">Arachidicoccus soli</name>
    <dbReference type="NCBI Taxonomy" id="2341117"/>
    <lineage>
        <taxon>Bacteria</taxon>
        <taxon>Pseudomonadati</taxon>
        <taxon>Bacteroidota</taxon>
        <taxon>Chitinophagia</taxon>
        <taxon>Chitinophagales</taxon>
        <taxon>Chitinophagaceae</taxon>
        <taxon>Arachidicoccus</taxon>
    </lineage>
</organism>
<accession>A0A386HQ62</accession>
<dbReference type="Gene3D" id="2.60.120.1440">
    <property type="match status" value="1"/>
</dbReference>
<dbReference type="Pfam" id="PF04773">
    <property type="entry name" value="FecR"/>
    <property type="match status" value="1"/>
</dbReference>
<keyword evidence="5" id="KW-1185">Reference proteome</keyword>
<feature type="domain" description="FecR protein" evidence="2">
    <location>
        <begin position="186"/>
        <end position="280"/>
    </location>
</feature>
<proteinExistence type="predicted"/>
<dbReference type="InterPro" id="IPR032508">
    <property type="entry name" value="FecR_C"/>
</dbReference>
<name>A0A386HQ62_9BACT</name>
<dbReference type="PANTHER" id="PTHR30273:SF2">
    <property type="entry name" value="PROTEIN FECR"/>
    <property type="match status" value="1"/>
</dbReference>
<dbReference type="KEGG" id="ark:D6B99_11085"/>
<dbReference type="PANTHER" id="PTHR30273">
    <property type="entry name" value="PERIPLASMIC SIGNAL SENSOR AND SIGMA FACTOR ACTIVATOR FECR-RELATED"/>
    <property type="match status" value="1"/>
</dbReference>
<protein>
    <submittedName>
        <fullName evidence="4">FecR family protein</fullName>
    </submittedName>
</protein>
<keyword evidence="1" id="KW-0812">Transmembrane</keyword>
<reference evidence="4 5" key="1">
    <citation type="submission" date="2018-09" db="EMBL/GenBank/DDBJ databases">
        <title>Arachidicoccus sp. nov., a bacterium isolated from soil.</title>
        <authorList>
            <person name="Weon H.-Y."/>
            <person name="Kwon S.-W."/>
            <person name="Lee S.A."/>
        </authorList>
    </citation>
    <scope>NUCLEOTIDE SEQUENCE [LARGE SCALE GENOMIC DNA]</scope>
    <source>
        <strain evidence="4 5">KIS59-12</strain>
    </source>
</reference>
<feature type="transmembrane region" description="Helical" evidence="1">
    <location>
        <begin position="95"/>
        <end position="113"/>
    </location>
</feature>
<dbReference type="Gene3D" id="3.55.50.30">
    <property type="match status" value="1"/>
</dbReference>
<dbReference type="GO" id="GO:0016989">
    <property type="term" value="F:sigma factor antagonist activity"/>
    <property type="evidence" value="ECO:0007669"/>
    <property type="project" value="TreeGrafter"/>
</dbReference>
<dbReference type="InterPro" id="IPR012373">
    <property type="entry name" value="Ferrdict_sens_TM"/>
</dbReference>
<gene>
    <name evidence="4" type="ORF">D6B99_11085</name>
</gene>
<dbReference type="OrthoDB" id="622631at2"/>
<dbReference type="Proteomes" id="UP000266118">
    <property type="component" value="Chromosome"/>
</dbReference>
<dbReference type="AlphaFoldDB" id="A0A386HQ62"/>
<dbReference type="InterPro" id="IPR006860">
    <property type="entry name" value="FecR"/>
</dbReference>
<dbReference type="RefSeq" id="WP_119988261.1">
    <property type="nucleotide sequence ID" value="NZ_CP032489.1"/>
</dbReference>
<keyword evidence="1" id="KW-1133">Transmembrane helix</keyword>
<sequence length="398" mass="45209">MKSVDDMSNKKRIEYLLQRYSEGRASREELEELRIGLNDPLVELWANDWLFTLIESSPAYTDADKQRLEFILKEIHKQSPQESSAKKILPIWRRWSTIAAAMIIVFVGSYLIFSTKSKDRQNQSQLVNKAILPGHSGAILHLANGKMIRLDTAKNGNLASLENVTVIKKNGTIQYIGTSNKMIYNTITTNRGQQWQLTLSDGTKVWLNAESSISYPLSFNGKDRVVTITGEAYFEVVHNKQQPFKVKVNNQIVEDIGTSFNINAYKENRRVATTLLSGALRVRVGNQAVVLKPGWQAQSDNFIHLKFDVNTDAVIAWKRNLFQFDNADLETIMNQIGRWYNVSIAYKGNLSPRFFSGKIPRDMPLAEVLKILQQLGVHFEIQHEKPNSVMAGKIIVLP</sequence>